<dbReference type="InterPro" id="IPR036890">
    <property type="entry name" value="HATPase_C_sf"/>
</dbReference>
<dbReference type="PANTHER" id="PTHR41523:SF7">
    <property type="entry name" value="HISTIDINE KINASE"/>
    <property type="match status" value="1"/>
</dbReference>
<organism evidence="10 11">
    <name type="scientific">Methylobacterium komagatae</name>
    <dbReference type="NCBI Taxonomy" id="374425"/>
    <lineage>
        <taxon>Bacteria</taxon>
        <taxon>Pseudomonadati</taxon>
        <taxon>Pseudomonadota</taxon>
        <taxon>Alphaproteobacteria</taxon>
        <taxon>Hyphomicrobiales</taxon>
        <taxon>Methylobacteriaceae</taxon>
        <taxon>Methylobacterium</taxon>
    </lineage>
</organism>
<comment type="caution">
    <text evidence="10">The sequence shown here is derived from an EMBL/GenBank/DDBJ whole genome shotgun (WGS) entry which is preliminary data.</text>
</comment>
<dbReference type="EMBL" id="JBHSWN010000001">
    <property type="protein sequence ID" value="MFC6792309.1"/>
    <property type="molecule type" value="Genomic_DNA"/>
</dbReference>
<gene>
    <name evidence="10" type="ORF">ACFQE0_23715</name>
</gene>
<keyword evidence="5" id="KW-0547">Nucleotide-binding</keyword>
<evidence type="ECO:0000256" key="7">
    <source>
        <dbReference type="ARBA" id="ARBA00022840"/>
    </source>
</evidence>
<evidence type="ECO:0000256" key="3">
    <source>
        <dbReference type="ARBA" id="ARBA00022553"/>
    </source>
</evidence>
<keyword evidence="7" id="KW-0067">ATP-binding</keyword>
<dbReference type="RefSeq" id="WP_378974046.1">
    <property type="nucleotide sequence ID" value="NZ_JBHSWN010000001.1"/>
</dbReference>
<dbReference type="Gene3D" id="3.30.565.10">
    <property type="entry name" value="Histidine kinase-like ATPase, C-terminal domain"/>
    <property type="match status" value="1"/>
</dbReference>
<evidence type="ECO:0000259" key="9">
    <source>
        <dbReference type="SMART" id="SM00911"/>
    </source>
</evidence>
<evidence type="ECO:0000313" key="10">
    <source>
        <dbReference type="EMBL" id="MFC6792309.1"/>
    </source>
</evidence>
<sequence length="248" mass="27528">MTIPGDVYDRLAAVEADNARLRRLLNEAGVSDHLRHALRDTVALLRAVMRRSAETASDVESYVSHLEGRLDSLMRMRARTDAFGEADLHLLVSEELMFHLVREGERAFIEGPALRLRPKVAQVLALAIHELASNAVEHGALDEASGTVDVRWRIEEGKADPVLVLVWTERGGQIDSDAPVRRGFGREVLETMLAYELGARSEMAFEPTGLRFTLRLPFTQRIGRHATEEASVAAEEVSEPDPTSIGER</sequence>
<dbReference type="SUPFAM" id="SSF55874">
    <property type="entry name" value="ATPase domain of HSP90 chaperone/DNA topoisomerase II/histidine kinase"/>
    <property type="match status" value="1"/>
</dbReference>
<dbReference type="EC" id="2.7.13.3" evidence="2"/>
<feature type="domain" description="Signal transduction histidine kinase HWE region" evidence="9">
    <location>
        <begin position="34"/>
        <end position="113"/>
    </location>
</feature>
<dbReference type="Pfam" id="PF07536">
    <property type="entry name" value="HWE_HK"/>
    <property type="match status" value="1"/>
</dbReference>
<keyword evidence="11" id="KW-1185">Reference proteome</keyword>
<dbReference type="InterPro" id="IPR011102">
    <property type="entry name" value="Sig_transdc_His_kinase_HWE"/>
</dbReference>
<name>A0ABW2BPD1_9HYPH</name>
<evidence type="ECO:0000256" key="2">
    <source>
        <dbReference type="ARBA" id="ARBA00012438"/>
    </source>
</evidence>
<dbReference type="Proteomes" id="UP001596292">
    <property type="component" value="Unassembled WGS sequence"/>
</dbReference>
<keyword evidence="6 10" id="KW-0418">Kinase</keyword>
<reference evidence="11" key="1">
    <citation type="journal article" date="2019" name="Int. J. Syst. Evol. Microbiol.">
        <title>The Global Catalogue of Microorganisms (GCM) 10K type strain sequencing project: providing services to taxonomists for standard genome sequencing and annotation.</title>
        <authorList>
            <consortium name="The Broad Institute Genomics Platform"/>
            <consortium name="The Broad Institute Genome Sequencing Center for Infectious Disease"/>
            <person name="Wu L."/>
            <person name="Ma J."/>
        </authorList>
    </citation>
    <scope>NUCLEOTIDE SEQUENCE [LARGE SCALE GENOMIC DNA]</scope>
    <source>
        <strain evidence="11">CCUG 48316</strain>
    </source>
</reference>
<keyword evidence="3" id="KW-0597">Phosphoprotein</keyword>
<feature type="region of interest" description="Disordered" evidence="8">
    <location>
        <begin position="227"/>
        <end position="248"/>
    </location>
</feature>
<dbReference type="GO" id="GO:0016301">
    <property type="term" value="F:kinase activity"/>
    <property type="evidence" value="ECO:0007669"/>
    <property type="project" value="UniProtKB-KW"/>
</dbReference>
<evidence type="ECO:0000256" key="1">
    <source>
        <dbReference type="ARBA" id="ARBA00000085"/>
    </source>
</evidence>
<evidence type="ECO:0000256" key="6">
    <source>
        <dbReference type="ARBA" id="ARBA00022777"/>
    </source>
</evidence>
<dbReference type="SMART" id="SM00911">
    <property type="entry name" value="HWE_HK"/>
    <property type="match status" value="1"/>
</dbReference>
<evidence type="ECO:0000256" key="4">
    <source>
        <dbReference type="ARBA" id="ARBA00022679"/>
    </source>
</evidence>
<evidence type="ECO:0000256" key="5">
    <source>
        <dbReference type="ARBA" id="ARBA00022741"/>
    </source>
</evidence>
<keyword evidence="4" id="KW-0808">Transferase</keyword>
<accession>A0ABW2BPD1</accession>
<dbReference type="PANTHER" id="PTHR41523">
    <property type="entry name" value="TWO-COMPONENT SYSTEM SENSOR PROTEIN"/>
    <property type="match status" value="1"/>
</dbReference>
<evidence type="ECO:0000313" key="11">
    <source>
        <dbReference type="Proteomes" id="UP001596292"/>
    </source>
</evidence>
<protein>
    <recommendedName>
        <fullName evidence="2">histidine kinase</fullName>
        <ecNumber evidence="2">2.7.13.3</ecNumber>
    </recommendedName>
</protein>
<evidence type="ECO:0000256" key="8">
    <source>
        <dbReference type="SAM" id="MobiDB-lite"/>
    </source>
</evidence>
<proteinExistence type="predicted"/>
<comment type="catalytic activity">
    <reaction evidence="1">
        <text>ATP + protein L-histidine = ADP + protein N-phospho-L-histidine.</text>
        <dbReference type="EC" id="2.7.13.3"/>
    </reaction>
</comment>